<dbReference type="GO" id="GO:0005737">
    <property type="term" value="C:cytoplasm"/>
    <property type="evidence" value="ECO:0007669"/>
    <property type="project" value="UniProtKB-SubCell"/>
</dbReference>
<dbReference type="SUPFAM" id="SSF75217">
    <property type="entry name" value="alpha/beta knot"/>
    <property type="match status" value="1"/>
</dbReference>
<evidence type="ECO:0000313" key="7">
    <source>
        <dbReference type="Proteomes" id="UP000034849"/>
    </source>
</evidence>
<dbReference type="Gene3D" id="3.40.1280.10">
    <property type="match status" value="1"/>
</dbReference>
<keyword evidence="2 5" id="KW-0808">Transferase</keyword>
<gene>
    <name evidence="5" type="primary">rlmH</name>
    <name evidence="6" type="ORF">US42_C0007G0041</name>
</gene>
<dbReference type="EMBL" id="LBSX01000007">
    <property type="protein sequence ID" value="KKQ27650.1"/>
    <property type="molecule type" value="Genomic_DNA"/>
</dbReference>
<dbReference type="HAMAP" id="MF_00658">
    <property type="entry name" value="23SrRNA_methyltr_H"/>
    <property type="match status" value="1"/>
</dbReference>
<keyword evidence="3 5" id="KW-0949">S-adenosyl-L-methionine</keyword>
<comment type="caution">
    <text evidence="5">Lacks conserved residue(s) required for the propagation of feature annotation.</text>
</comment>
<dbReference type="AlphaFoldDB" id="A0A0G0GND0"/>
<dbReference type="PIRSF" id="PIRSF004505">
    <property type="entry name" value="MT_bac"/>
    <property type="match status" value="1"/>
</dbReference>
<dbReference type="Proteomes" id="UP000034849">
    <property type="component" value="Unassembled WGS sequence"/>
</dbReference>
<evidence type="ECO:0000256" key="1">
    <source>
        <dbReference type="ARBA" id="ARBA00022603"/>
    </source>
</evidence>
<dbReference type="InterPro" id="IPR029026">
    <property type="entry name" value="tRNA_m1G_MTases_N"/>
</dbReference>
<dbReference type="InterPro" id="IPR003742">
    <property type="entry name" value="RlmH-like"/>
</dbReference>
<dbReference type="STRING" id="1619046.US42_C0007G0041"/>
<evidence type="ECO:0000313" key="6">
    <source>
        <dbReference type="EMBL" id="KKQ27650.1"/>
    </source>
</evidence>
<keyword evidence="5" id="KW-0698">rRNA processing</keyword>
<evidence type="ECO:0000256" key="3">
    <source>
        <dbReference type="ARBA" id="ARBA00022691"/>
    </source>
</evidence>
<comment type="subunit">
    <text evidence="5">Homodimer.</text>
</comment>
<comment type="subcellular location">
    <subcellularLocation>
        <location evidence="5">Cytoplasm</location>
    </subcellularLocation>
</comment>
<protein>
    <recommendedName>
        <fullName evidence="5">Ribosomal RNA large subunit methyltransferase H</fullName>
        <ecNumber evidence="5">2.1.1.177</ecNumber>
    </recommendedName>
    <alternativeName>
        <fullName evidence="5">23S rRNA (pseudouridine1915-N3)-methyltransferase</fullName>
    </alternativeName>
    <alternativeName>
        <fullName evidence="5">23S rRNA m3Psi1915 methyltransferase</fullName>
    </alternativeName>
    <alternativeName>
        <fullName evidence="5">rRNA (pseudouridine-N3-)-methyltransferase RlmH</fullName>
    </alternativeName>
</protein>
<keyword evidence="5" id="KW-0963">Cytoplasm</keyword>
<proteinExistence type="inferred from homology"/>
<dbReference type="InterPro" id="IPR029028">
    <property type="entry name" value="Alpha/beta_knot_MTases"/>
</dbReference>
<comment type="caution">
    <text evidence="6">The sequence shown here is derived from an EMBL/GenBank/DDBJ whole genome shotgun (WGS) entry which is preliminary data.</text>
</comment>
<name>A0A0G0GND0_9BACT</name>
<comment type="catalytic activity">
    <reaction evidence="5">
        <text>pseudouridine(1915) in 23S rRNA + S-adenosyl-L-methionine = N(3)-methylpseudouridine(1915) in 23S rRNA + S-adenosyl-L-homocysteine + H(+)</text>
        <dbReference type="Rhea" id="RHEA:42752"/>
        <dbReference type="Rhea" id="RHEA-COMP:10221"/>
        <dbReference type="Rhea" id="RHEA-COMP:10222"/>
        <dbReference type="ChEBI" id="CHEBI:15378"/>
        <dbReference type="ChEBI" id="CHEBI:57856"/>
        <dbReference type="ChEBI" id="CHEBI:59789"/>
        <dbReference type="ChEBI" id="CHEBI:65314"/>
        <dbReference type="ChEBI" id="CHEBI:74486"/>
        <dbReference type="EC" id="2.1.1.177"/>
    </reaction>
</comment>
<dbReference type="CDD" id="cd18081">
    <property type="entry name" value="RlmH-like"/>
    <property type="match status" value="1"/>
</dbReference>
<comment type="function">
    <text evidence="5">Specifically methylates the pseudouridine at position 1915 (m3Psi1915) in 23S rRNA.</text>
</comment>
<dbReference type="EC" id="2.1.1.177" evidence="5"/>
<organism evidence="6 7">
    <name type="scientific">Candidatus Magasanikbacteria bacterium GW2011_GWC2_37_14</name>
    <dbReference type="NCBI Taxonomy" id="1619046"/>
    <lineage>
        <taxon>Bacteria</taxon>
        <taxon>Candidatus Magasanikiibacteriota</taxon>
    </lineage>
</organism>
<feature type="binding site" evidence="5">
    <location>
        <position position="107"/>
    </location>
    <ligand>
        <name>S-adenosyl-L-methionine</name>
        <dbReference type="ChEBI" id="CHEBI:59789"/>
    </ligand>
</feature>
<comment type="similarity">
    <text evidence="4 5">Belongs to the RNA methyltransferase RlmH family.</text>
</comment>
<feature type="binding site" evidence="5">
    <location>
        <begin position="126"/>
        <end position="131"/>
    </location>
    <ligand>
        <name>S-adenosyl-L-methionine</name>
        <dbReference type="ChEBI" id="CHEBI:59789"/>
    </ligand>
</feature>
<dbReference type="PANTHER" id="PTHR33603">
    <property type="entry name" value="METHYLTRANSFERASE"/>
    <property type="match status" value="1"/>
</dbReference>
<evidence type="ECO:0000256" key="2">
    <source>
        <dbReference type="ARBA" id="ARBA00022679"/>
    </source>
</evidence>
<dbReference type="Pfam" id="PF02590">
    <property type="entry name" value="SPOUT_MTase"/>
    <property type="match status" value="1"/>
</dbReference>
<dbReference type="PANTHER" id="PTHR33603:SF1">
    <property type="entry name" value="RIBOSOMAL RNA LARGE SUBUNIT METHYLTRANSFERASE H"/>
    <property type="match status" value="1"/>
</dbReference>
<reference evidence="6 7" key="1">
    <citation type="journal article" date="2015" name="Nature">
        <title>rRNA introns, odd ribosomes, and small enigmatic genomes across a large radiation of phyla.</title>
        <authorList>
            <person name="Brown C.T."/>
            <person name="Hug L.A."/>
            <person name="Thomas B.C."/>
            <person name="Sharon I."/>
            <person name="Castelle C.J."/>
            <person name="Singh A."/>
            <person name="Wilkins M.J."/>
            <person name="Williams K.H."/>
            <person name="Banfield J.F."/>
        </authorList>
    </citation>
    <scope>NUCLEOTIDE SEQUENCE [LARGE SCALE GENOMIC DNA]</scope>
</reference>
<sequence length="158" mass="18441">MKITLLVIGKLKEDYWRQAEAEYLKRLSAFVKLEIIELKEESFTEKDNPETIKTKEAKKLEEQLAKIKPDYLVAMNSTGKQFSSIKLSEQFNNVTIQQCNNVVFIIGGPLGLDKTILDHVNLILSLSNLTFTHQMARIILEEQIYRAFMIKENRKYHY</sequence>
<accession>A0A0G0GND0</accession>
<dbReference type="GO" id="GO:0070038">
    <property type="term" value="F:rRNA (pseudouridine-N3-)-methyltransferase activity"/>
    <property type="evidence" value="ECO:0007669"/>
    <property type="project" value="UniProtKB-UniRule"/>
</dbReference>
<evidence type="ECO:0000256" key="5">
    <source>
        <dbReference type="HAMAP-Rule" id="MF_00658"/>
    </source>
</evidence>
<evidence type="ECO:0000256" key="4">
    <source>
        <dbReference type="ARBA" id="ARBA00038303"/>
    </source>
</evidence>
<keyword evidence="1 5" id="KW-0489">Methyltransferase</keyword>